<dbReference type="OrthoDB" id="6332448at2"/>
<proteinExistence type="predicted"/>
<evidence type="ECO:0000313" key="1">
    <source>
        <dbReference type="EMBL" id="AMK00364.1"/>
    </source>
</evidence>
<evidence type="ECO:0000313" key="2">
    <source>
        <dbReference type="Proteomes" id="UP000063991"/>
    </source>
</evidence>
<name>A0A126Q525_ALTMA</name>
<sequence length="125" mass="14246">MLLNLHYAYQSKHSIPLINSKLNTKSYTGDIIMPTDAQLLIGKVLQIKDKIIAKRHCIPSDLKAEWNTLNEQTACFETEALYRSAVKGQEMNKHIDYSGSVKELSQLVKQLKTLNKKVNVTQVHH</sequence>
<dbReference type="Proteomes" id="UP000063991">
    <property type="component" value="Chromosome"/>
</dbReference>
<reference evidence="1 2" key="1">
    <citation type="submission" date="2015-12" db="EMBL/GenBank/DDBJ databases">
        <authorList>
            <person name="Shamseldin A."/>
            <person name="Moawad H."/>
            <person name="Abd El-Rahim W.M."/>
            <person name="Sadowsky M.J."/>
        </authorList>
    </citation>
    <scope>NUCLEOTIDE SEQUENCE [LARGE SCALE GENOMIC DNA]</scope>
    <source>
        <strain evidence="1 2">D7</strain>
    </source>
</reference>
<dbReference type="AlphaFoldDB" id="A0A126Q525"/>
<gene>
    <name evidence="1" type="ORF">AVL55_07025</name>
</gene>
<accession>A0A126Q525</accession>
<organism evidence="1 2">
    <name type="scientific">Alteromonas macleodii</name>
    <name type="common">Pseudoalteromonas macleodii</name>
    <dbReference type="NCBI Taxonomy" id="28108"/>
    <lineage>
        <taxon>Bacteria</taxon>
        <taxon>Pseudomonadati</taxon>
        <taxon>Pseudomonadota</taxon>
        <taxon>Gammaproteobacteria</taxon>
        <taxon>Alteromonadales</taxon>
        <taxon>Alteromonadaceae</taxon>
        <taxon>Alteromonas/Salinimonas group</taxon>
        <taxon>Alteromonas</taxon>
    </lineage>
</organism>
<protein>
    <submittedName>
        <fullName evidence="1">Uncharacterized protein</fullName>
    </submittedName>
</protein>
<dbReference type="EMBL" id="CP014323">
    <property type="protein sequence ID" value="AMK00364.1"/>
    <property type="molecule type" value="Genomic_DNA"/>
</dbReference>